<reference evidence="18" key="1">
    <citation type="submission" date="2025-08" db="UniProtKB">
        <authorList>
            <consortium name="RefSeq"/>
        </authorList>
    </citation>
    <scope>IDENTIFICATION</scope>
</reference>
<dbReference type="InterPro" id="IPR050329">
    <property type="entry name" value="GLI_C2H2-zinc-finger"/>
</dbReference>
<dbReference type="PANTHER" id="PTHR19818">
    <property type="entry name" value="ZINC FINGER PROTEIN ZIC AND GLI"/>
    <property type="match status" value="1"/>
</dbReference>
<dbReference type="KEGG" id="csyr:103254637"/>
<dbReference type="OrthoDB" id="40579at2759"/>
<evidence type="ECO:0000256" key="3">
    <source>
        <dbReference type="ARBA" id="ARBA00022499"/>
    </source>
</evidence>
<sequence>MEIPKPEGTAFSSQDPALSLKGNPEDIADWDLLEARYEESVTFKDVAVDFTQEEWGQLDSPQRALYRDVMLENYQNLLALGPPVHKPDVIFYLERGEEPWYVQREVPGGPCPEWEPRPEIKEELSQQQDICKKEPFPELIMERLTRPSLHDSSLGRAWAWEDQVDALQMSLAAPWKQEPTTPGDIPMEESCWGPSESEESFPLKCALFAPQGIPMGGHSLHPCVEDVQSVKGRAKASPSLCAGETSLRSGEHGKFPHAQVDTGEGLFVCGECGKAFPQSTSLTLHRRWHSREKAYKCTECGKAFTWSTNLLEHRRIHTGEKPFFCGECGKAFSCHSSLNVHHRLHTGERPYKCSVCDKAFSCSSLLNMHLRVHTGEKPYKCGECGKAFNQRTHLTRHHRIHTGEKPYKCGACGKAFTCHSSLTVHEKIHNGDRPFKCSECEKAFNSRSRLTLHQRTHTGEKPFKCADCGKAFSCHAYLLVHRRIHSGERPFKCNECGKAFSSHSYLIVHQRVHTGEKPFDCSKCWKAFSCHSSLIVHQRVHTGEKPYKCHECGKAFSQNHCLIKHQKVHSGEKPFKCDECGEMFSWSSHLAEHRRLHSEGRSFAIQLNKHLLSTYYVPSSLLGAGDMGVRDVAPMDTLDVAKLLCVAQPAAGRKFPLGSKPRS</sequence>
<feature type="domain" description="C2H2-type" evidence="15">
    <location>
        <begin position="379"/>
        <end position="406"/>
    </location>
</feature>
<evidence type="ECO:0000256" key="1">
    <source>
        <dbReference type="ARBA" id="ARBA00004123"/>
    </source>
</evidence>
<evidence type="ECO:0000313" key="17">
    <source>
        <dbReference type="Proteomes" id="UP000189704"/>
    </source>
</evidence>
<keyword evidence="3" id="KW-1017">Isopeptide bond</keyword>
<dbReference type="InterPro" id="IPR036236">
    <property type="entry name" value="Znf_C2H2_sf"/>
</dbReference>
<dbReference type="SMART" id="SM00355">
    <property type="entry name" value="ZnF_C2H2"/>
    <property type="match status" value="12"/>
</dbReference>
<keyword evidence="9" id="KW-0805">Transcription regulation</keyword>
<evidence type="ECO:0000256" key="13">
    <source>
        <dbReference type="PROSITE-ProRule" id="PRU00042"/>
    </source>
</evidence>
<evidence type="ECO:0000259" key="16">
    <source>
        <dbReference type="PROSITE" id="PS50805"/>
    </source>
</evidence>
<evidence type="ECO:0000256" key="4">
    <source>
        <dbReference type="ARBA" id="ARBA00022723"/>
    </source>
</evidence>
<feature type="domain" description="C2H2-type" evidence="15">
    <location>
        <begin position="491"/>
        <end position="518"/>
    </location>
</feature>
<evidence type="ECO:0000256" key="7">
    <source>
        <dbReference type="ARBA" id="ARBA00022833"/>
    </source>
</evidence>
<keyword evidence="8" id="KW-0832">Ubl conjugation</keyword>
<dbReference type="Gene3D" id="3.30.160.60">
    <property type="entry name" value="Classic Zinc Finger"/>
    <property type="match status" value="12"/>
</dbReference>
<dbReference type="PROSITE" id="PS50805">
    <property type="entry name" value="KRAB"/>
    <property type="match status" value="1"/>
</dbReference>
<evidence type="ECO:0000313" key="18">
    <source>
        <dbReference type="RefSeq" id="XP_008050857.1"/>
    </source>
</evidence>
<keyword evidence="17" id="KW-1185">Reference proteome</keyword>
<keyword evidence="5" id="KW-0677">Repeat</keyword>
<name>A0A1U7TD13_CARSF</name>
<dbReference type="PANTHER" id="PTHR19818:SF158">
    <property type="entry name" value="C2H2-TYPE DOMAIN-CONTAINING PROTEIN-RELATED"/>
    <property type="match status" value="1"/>
</dbReference>
<evidence type="ECO:0000256" key="5">
    <source>
        <dbReference type="ARBA" id="ARBA00022737"/>
    </source>
</evidence>
<evidence type="ECO:0000256" key="10">
    <source>
        <dbReference type="ARBA" id="ARBA00023125"/>
    </source>
</evidence>
<dbReference type="GO" id="GO:0000981">
    <property type="term" value="F:DNA-binding transcription factor activity, RNA polymerase II-specific"/>
    <property type="evidence" value="ECO:0007669"/>
    <property type="project" value="TreeGrafter"/>
</dbReference>
<feature type="domain" description="C2H2-type" evidence="15">
    <location>
        <begin position="575"/>
        <end position="602"/>
    </location>
</feature>
<comment type="subcellular location">
    <subcellularLocation>
        <location evidence="1">Nucleus</location>
    </subcellularLocation>
</comment>
<feature type="domain" description="C2H2-type" evidence="15">
    <location>
        <begin position="463"/>
        <end position="490"/>
    </location>
</feature>
<dbReference type="GO" id="GO:0045944">
    <property type="term" value="P:positive regulation of transcription by RNA polymerase II"/>
    <property type="evidence" value="ECO:0007669"/>
    <property type="project" value="UniProtKB-ARBA"/>
</dbReference>
<dbReference type="FunFam" id="3.30.160.60:FF:000176">
    <property type="entry name" value="zinc finger protein 70"/>
    <property type="match status" value="2"/>
</dbReference>
<evidence type="ECO:0000256" key="14">
    <source>
        <dbReference type="SAM" id="MobiDB-lite"/>
    </source>
</evidence>
<dbReference type="STRING" id="1868482.ENSTSYP00000018939"/>
<dbReference type="InterPro" id="IPR036051">
    <property type="entry name" value="KRAB_dom_sf"/>
</dbReference>
<feature type="domain" description="C2H2-type" evidence="15">
    <location>
        <begin position="267"/>
        <end position="294"/>
    </location>
</feature>
<dbReference type="InterPro" id="IPR001909">
    <property type="entry name" value="KRAB"/>
</dbReference>
<evidence type="ECO:0000256" key="2">
    <source>
        <dbReference type="ARBA" id="ARBA00006991"/>
    </source>
</evidence>
<dbReference type="SMART" id="SM00349">
    <property type="entry name" value="KRAB"/>
    <property type="match status" value="1"/>
</dbReference>
<protein>
    <submittedName>
        <fullName evidence="18">Zinc finger protein 74-like</fullName>
    </submittedName>
</protein>
<dbReference type="FunFam" id="3.30.160.60:FF:000295">
    <property type="entry name" value="zinc finger protein 19"/>
    <property type="match status" value="1"/>
</dbReference>
<feature type="region of interest" description="Disordered" evidence="14">
    <location>
        <begin position="1"/>
        <end position="23"/>
    </location>
</feature>
<dbReference type="GO" id="GO:0000978">
    <property type="term" value="F:RNA polymerase II cis-regulatory region sequence-specific DNA binding"/>
    <property type="evidence" value="ECO:0007669"/>
    <property type="project" value="TreeGrafter"/>
</dbReference>
<dbReference type="FunFam" id="3.30.160.60:FF:000012">
    <property type="entry name" value="RB-associated KRAB zinc finger protein-like"/>
    <property type="match status" value="1"/>
</dbReference>
<keyword evidence="12" id="KW-0539">Nucleus</keyword>
<dbReference type="FunFam" id="3.30.160.60:FF:000330">
    <property type="entry name" value="Zinc finger with KRAB and SCAN domains 1"/>
    <property type="match status" value="1"/>
</dbReference>
<dbReference type="Pfam" id="PF00096">
    <property type="entry name" value="zf-C2H2"/>
    <property type="match status" value="8"/>
</dbReference>
<evidence type="ECO:0000256" key="6">
    <source>
        <dbReference type="ARBA" id="ARBA00022771"/>
    </source>
</evidence>
<evidence type="ECO:0000256" key="12">
    <source>
        <dbReference type="ARBA" id="ARBA00023242"/>
    </source>
</evidence>
<dbReference type="PROSITE" id="PS50157">
    <property type="entry name" value="ZINC_FINGER_C2H2_2"/>
    <property type="match status" value="12"/>
</dbReference>
<dbReference type="GO" id="GO:0005634">
    <property type="term" value="C:nucleus"/>
    <property type="evidence" value="ECO:0007669"/>
    <property type="project" value="UniProtKB-SubCell"/>
</dbReference>
<evidence type="ECO:0000256" key="9">
    <source>
        <dbReference type="ARBA" id="ARBA00023015"/>
    </source>
</evidence>
<dbReference type="GO" id="GO:0008270">
    <property type="term" value="F:zinc ion binding"/>
    <property type="evidence" value="ECO:0007669"/>
    <property type="project" value="UniProtKB-KW"/>
</dbReference>
<feature type="domain" description="KRAB" evidence="16">
    <location>
        <begin position="41"/>
        <end position="112"/>
    </location>
</feature>
<dbReference type="FunFam" id="3.30.160.60:FF:000016">
    <property type="entry name" value="zinc finger protein 37 homolog"/>
    <property type="match status" value="1"/>
</dbReference>
<feature type="domain" description="C2H2-type" evidence="15">
    <location>
        <begin position="323"/>
        <end position="350"/>
    </location>
</feature>
<dbReference type="RefSeq" id="XP_008050857.1">
    <property type="nucleotide sequence ID" value="XM_008052666.1"/>
</dbReference>
<feature type="domain" description="C2H2-type" evidence="15">
    <location>
        <begin position="407"/>
        <end position="434"/>
    </location>
</feature>
<dbReference type="Proteomes" id="UP000189704">
    <property type="component" value="Unplaced"/>
</dbReference>
<accession>A0A1U7TD13</accession>
<dbReference type="AlphaFoldDB" id="A0A1U7TD13"/>
<keyword evidence="7" id="KW-0862">Zinc</keyword>
<evidence type="ECO:0000256" key="11">
    <source>
        <dbReference type="ARBA" id="ARBA00023163"/>
    </source>
</evidence>
<feature type="domain" description="C2H2-type" evidence="15">
    <location>
        <begin position="351"/>
        <end position="378"/>
    </location>
</feature>
<evidence type="ECO:0000256" key="8">
    <source>
        <dbReference type="ARBA" id="ARBA00022843"/>
    </source>
</evidence>
<dbReference type="CDD" id="cd07765">
    <property type="entry name" value="KRAB_A-box"/>
    <property type="match status" value="1"/>
</dbReference>
<dbReference type="GeneID" id="103254637"/>
<keyword evidence="10" id="KW-0238">DNA-binding</keyword>
<dbReference type="InterPro" id="IPR013087">
    <property type="entry name" value="Znf_C2H2_type"/>
</dbReference>
<organism evidence="17 18">
    <name type="scientific">Carlito syrichta</name>
    <name type="common">Philippine tarsier</name>
    <name type="synonym">Tarsius syrichta</name>
    <dbReference type="NCBI Taxonomy" id="1868482"/>
    <lineage>
        <taxon>Eukaryota</taxon>
        <taxon>Metazoa</taxon>
        <taxon>Chordata</taxon>
        <taxon>Craniata</taxon>
        <taxon>Vertebrata</taxon>
        <taxon>Euteleostomi</taxon>
        <taxon>Mammalia</taxon>
        <taxon>Eutheria</taxon>
        <taxon>Euarchontoglires</taxon>
        <taxon>Primates</taxon>
        <taxon>Haplorrhini</taxon>
        <taxon>Tarsiiformes</taxon>
        <taxon>Tarsiidae</taxon>
        <taxon>Carlito</taxon>
    </lineage>
</organism>
<dbReference type="SUPFAM" id="SSF109640">
    <property type="entry name" value="KRAB domain (Kruppel-associated box)"/>
    <property type="match status" value="1"/>
</dbReference>
<dbReference type="Gene3D" id="6.10.140.140">
    <property type="match status" value="1"/>
</dbReference>
<keyword evidence="11" id="KW-0804">Transcription</keyword>
<gene>
    <name evidence="18" type="primary">LOC103254637</name>
</gene>
<keyword evidence="4" id="KW-0479">Metal-binding</keyword>
<dbReference type="FunFam" id="3.30.160.60:FF:000229">
    <property type="entry name" value="Zinc finger protein 90 homolog"/>
    <property type="match status" value="1"/>
</dbReference>
<feature type="domain" description="C2H2-type" evidence="15">
    <location>
        <begin position="435"/>
        <end position="462"/>
    </location>
</feature>
<dbReference type="PROSITE" id="PS00028">
    <property type="entry name" value="ZINC_FINGER_C2H2_1"/>
    <property type="match status" value="12"/>
</dbReference>
<dbReference type="Pfam" id="PF01352">
    <property type="entry name" value="KRAB"/>
    <property type="match status" value="1"/>
</dbReference>
<feature type="domain" description="C2H2-type" evidence="15">
    <location>
        <begin position="547"/>
        <end position="574"/>
    </location>
</feature>
<dbReference type="FunFam" id="3.30.160.60:FF:000690">
    <property type="entry name" value="Zinc finger protein 354C"/>
    <property type="match status" value="1"/>
</dbReference>
<dbReference type="FunFam" id="3.30.160.60:FF:000698">
    <property type="entry name" value="Zinc finger with KRAB and SCAN domains 7"/>
    <property type="match status" value="1"/>
</dbReference>
<evidence type="ECO:0000259" key="15">
    <source>
        <dbReference type="PROSITE" id="PS50157"/>
    </source>
</evidence>
<dbReference type="FunFam" id="3.30.160.60:FF:002343">
    <property type="entry name" value="Zinc finger protein 33A"/>
    <property type="match status" value="3"/>
</dbReference>
<feature type="domain" description="C2H2-type" evidence="15">
    <location>
        <begin position="519"/>
        <end position="546"/>
    </location>
</feature>
<feature type="domain" description="C2H2-type" evidence="15">
    <location>
        <begin position="295"/>
        <end position="322"/>
    </location>
</feature>
<dbReference type="SUPFAM" id="SSF57667">
    <property type="entry name" value="beta-beta-alpha zinc fingers"/>
    <property type="match status" value="7"/>
</dbReference>
<keyword evidence="6 13" id="KW-0863">Zinc-finger</keyword>
<proteinExistence type="inferred from homology"/>
<comment type="similarity">
    <text evidence="2">Belongs to the krueppel C2H2-type zinc-finger protein family.</text>
</comment>